<protein>
    <recommendedName>
        <fullName evidence="3 12">Transcription elongation factor SPT4</fullName>
    </recommendedName>
</protein>
<dbReference type="PANTHER" id="PTHR12882:SF1">
    <property type="entry name" value="TRANSCRIPTION ELONGATION FACTOR SPT4"/>
    <property type="match status" value="1"/>
</dbReference>
<keyword evidence="14" id="KW-1185">Reference proteome</keyword>
<evidence type="ECO:0000256" key="2">
    <source>
        <dbReference type="ARBA" id="ARBA00010464"/>
    </source>
</evidence>
<keyword evidence="5" id="KW-0479">Metal-binding</keyword>
<keyword evidence="11 12" id="KW-0539">Nucleus</keyword>
<proteinExistence type="inferred from homology"/>
<evidence type="ECO:0000256" key="3">
    <source>
        <dbReference type="ARBA" id="ARBA00020182"/>
    </source>
</evidence>
<keyword evidence="9" id="KW-0010">Activator</keyword>
<name>A0A6P4Y7G3_BRABE</name>
<evidence type="ECO:0000259" key="13">
    <source>
        <dbReference type="SMART" id="SM01389"/>
    </source>
</evidence>
<dbReference type="InterPro" id="IPR029040">
    <property type="entry name" value="RPABC4/Spt4"/>
</dbReference>
<dbReference type="InterPro" id="IPR038510">
    <property type="entry name" value="Spt4_sf"/>
</dbReference>
<comment type="similarity">
    <text evidence="2 12">Belongs to the SPT4 family.</text>
</comment>
<dbReference type="PANTHER" id="PTHR12882">
    <property type="entry name" value="SUPPRESSOR OF TY 4"/>
    <property type="match status" value="1"/>
</dbReference>
<dbReference type="FunFam" id="3.30.40.210:FF:000001">
    <property type="entry name" value="Transcription elongation factor SPT4"/>
    <property type="match status" value="1"/>
</dbReference>
<dbReference type="GO" id="GO:0032044">
    <property type="term" value="C:DSIF complex"/>
    <property type="evidence" value="ECO:0007669"/>
    <property type="project" value="TreeGrafter"/>
</dbReference>
<dbReference type="AlphaFoldDB" id="A0A6P4Y7G3"/>
<evidence type="ECO:0000256" key="11">
    <source>
        <dbReference type="ARBA" id="ARBA00023242"/>
    </source>
</evidence>
<dbReference type="InterPro" id="IPR009287">
    <property type="entry name" value="Spt4"/>
</dbReference>
<evidence type="ECO:0000256" key="12">
    <source>
        <dbReference type="PIRNR" id="PIRNR025023"/>
    </source>
</evidence>
<keyword evidence="8" id="KW-0805">Transcription regulation</keyword>
<dbReference type="InterPro" id="IPR022800">
    <property type="entry name" value="Spt4/RpoE2_Znf"/>
</dbReference>
<evidence type="ECO:0000256" key="9">
    <source>
        <dbReference type="ARBA" id="ARBA00023159"/>
    </source>
</evidence>
<gene>
    <name evidence="15" type="primary">LOC109465417</name>
</gene>
<evidence type="ECO:0000256" key="8">
    <source>
        <dbReference type="ARBA" id="ARBA00023015"/>
    </source>
</evidence>
<dbReference type="KEGG" id="bbel:109465417"/>
<dbReference type="OrthoDB" id="248751at2759"/>
<keyword evidence="6" id="KW-0863">Zinc-finger</keyword>
<dbReference type="Pfam" id="PF06093">
    <property type="entry name" value="Spt4"/>
    <property type="match status" value="1"/>
</dbReference>
<dbReference type="PIRSF" id="PIRSF025023">
    <property type="entry name" value="Spt4"/>
    <property type="match status" value="1"/>
</dbReference>
<evidence type="ECO:0000256" key="5">
    <source>
        <dbReference type="ARBA" id="ARBA00022723"/>
    </source>
</evidence>
<dbReference type="SUPFAM" id="SSF63393">
    <property type="entry name" value="RNA polymerase subunits"/>
    <property type="match status" value="1"/>
</dbReference>
<comment type="function">
    <text evidence="12">Component of the DRB sensitivity-inducing factor complex (DSIF complex), which regulates transcription elongation by RNA polymerase II.</text>
</comment>
<sequence>MTQRRLLSNNNFKGKKTTTTTLLVLTIDQFVFDGCDNCEPYLQLKGNKDLVYDCTSSNFDGVVSMMSPDDSWVAKWQRINRFKPGCYAISTTGRLPPSIVRELKTHGITYRSRDTSQKT</sequence>
<dbReference type="GeneID" id="109465417"/>
<dbReference type="RefSeq" id="XP_019618274.1">
    <property type="nucleotide sequence ID" value="XM_019762715.1"/>
</dbReference>
<dbReference type="Proteomes" id="UP000515135">
    <property type="component" value="Unplaced"/>
</dbReference>
<dbReference type="GO" id="GO:0000993">
    <property type="term" value="F:RNA polymerase II complex binding"/>
    <property type="evidence" value="ECO:0007669"/>
    <property type="project" value="TreeGrafter"/>
</dbReference>
<keyword evidence="4" id="KW-0678">Repressor</keyword>
<evidence type="ECO:0000256" key="4">
    <source>
        <dbReference type="ARBA" id="ARBA00022491"/>
    </source>
</evidence>
<keyword evidence="7" id="KW-0862">Zinc</keyword>
<feature type="domain" description="Spt4/RpoE2 zinc finger" evidence="13">
    <location>
        <begin position="23"/>
        <end position="92"/>
    </location>
</feature>
<dbReference type="GO" id="GO:0006355">
    <property type="term" value="P:regulation of DNA-templated transcription"/>
    <property type="evidence" value="ECO:0007669"/>
    <property type="project" value="InterPro"/>
</dbReference>
<evidence type="ECO:0000313" key="15">
    <source>
        <dbReference type="RefSeq" id="XP_019618274.1"/>
    </source>
</evidence>
<evidence type="ECO:0000256" key="6">
    <source>
        <dbReference type="ARBA" id="ARBA00022771"/>
    </source>
</evidence>
<dbReference type="GO" id="GO:0140673">
    <property type="term" value="P:transcription elongation-coupled chromatin remodeling"/>
    <property type="evidence" value="ECO:0007669"/>
    <property type="project" value="InterPro"/>
</dbReference>
<organism evidence="14 15">
    <name type="scientific">Branchiostoma belcheri</name>
    <name type="common">Amphioxus</name>
    <dbReference type="NCBI Taxonomy" id="7741"/>
    <lineage>
        <taxon>Eukaryota</taxon>
        <taxon>Metazoa</taxon>
        <taxon>Chordata</taxon>
        <taxon>Cephalochordata</taxon>
        <taxon>Leptocardii</taxon>
        <taxon>Amphioxiformes</taxon>
        <taxon>Branchiostomatidae</taxon>
        <taxon>Branchiostoma</taxon>
    </lineage>
</organism>
<evidence type="ECO:0000256" key="1">
    <source>
        <dbReference type="ARBA" id="ARBA00004123"/>
    </source>
</evidence>
<evidence type="ECO:0000256" key="10">
    <source>
        <dbReference type="ARBA" id="ARBA00023163"/>
    </source>
</evidence>
<dbReference type="GO" id="GO:0008270">
    <property type="term" value="F:zinc ion binding"/>
    <property type="evidence" value="ECO:0007669"/>
    <property type="project" value="UniProtKB-KW"/>
</dbReference>
<dbReference type="SMART" id="SM01389">
    <property type="entry name" value="Spt4"/>
    <property type="match status" value="1"/>
</dbReference>
<keyword evidence="10 12" id="KW-0804">Transcription</keyword>
<reference evidence="15" key="1">
    <citation type="submission" date="2025-08" db="UniProtKB">
        <authorList>
            <consortium name="RefSeq"/>
        </authorList>
    </citation>
    <scope>IDENTIFICATION</scope>
    <source>
        <tissue evidence="15">Gonad</tissue>
    </source>
</reference>
<accession>A0A6P4Y7G3</accession>
<dbReference type="Gene3D" id="3.30.40.210">
    <property type="match status" value="1"/>
</dbReference>
<dbReference type="CDD" id="cd07973">
    <property type="entry name" value="Spt4"/>
    <property type="match status" value="1"/>
</dbReference>
<evidence type="ECO:0000256" key="7">
    <source>
        <dbReference type="ARBA" id="ARBA00022833"/>
    </source>
</evidence>
<evidence type="ECO:0000313" key="14">
    <source>
        <dbReference type="Proteomes" id="UP000515135"/>
    </source>
</evidence>
<comment type="subcellular location">
    <subcellularLocation>
        <location evidence="1 12">Nucleus</location>
    </subcellularLocation>
</comment>